<protein>
    <submittedName>
        <fullName evidence="1">Uncharacterized protein</fullName>
    </submittedName>
</protein>
<accession>A0A2N5VHP6</accession>
<sequence>MQLASLRLTHAFLISNHAFLIFNTGKSDRPWCRNKTETSMAVSLPAAARDRTDNLKGTQNRKTQSHSYSNINCWTQRSGYKAPKVRKRIIDGSDLQSSSRYHILFLAFVNSSPLSDTHTLGKVLDLLRGDYTMKINGIAIITVLSSVLRSSFAQIDTIWIDSSEWRVEGRGGGYPGRPRGDWTDPKRLDPHRESIFLSTEINYPNVLLRVRYTSDPTIVEVLNEGPVPLAYHIYIEEHKRWLNDRIIHNNMKHKLRLGGQPIFSARKLLPNELSNLPPRDPLPPPPGLA</sequence>
<evidence type="ECO:0000313" key="1">
    <source>
        <dbReference type="EMBL" id="PLW49514.1"/>
    </source>
</evidence>
<evidence type="ECO:0000313" key="2">
    <source>
        <dbReference type="Proteomes" id="UP000235392"/>
    </source>
</evidence>
<dbReference type="AlphaFoldDB" id="A0A2N5VHP6"/>
<reference evidence="1 2" key="1">
    <citation type="submission" date="2017-11" db="EMBL/GenBank/DDBJ databases">
        <title>De novo assembly and phasing of dikaryotic genomes from two isolates of Puccinia coronata f. sp. avenae, the causal agent of oat crown rust.</title>
        <authorList>
            <person name="Miller M.E."/>
            <person name="Zhang Y."/>
            <person name="Omidvar V."/>
            <person name="Sperschneider J."/>
            <person name="Schwessinger B."/>
            <person name="Raley C."/>
            <person name="Palmer J.M."/>
            <person name="Garnica D."/>
            <person name="Upadhyaya N."/>
            <person name="Rathjen J."/>
            <person name="Taylor J.M."/>
            <person name="Park R.F."/>
            <person name="Dodds P.N."/>
            <person name="Hirsch C.D."/>
            <person name="Kianian S.F."/>
            <person name="Figueroa M."/>
        </authorList>
    </citation>
    <scope>NUCLEOTIDE SEQUENCE [LARGE SCALE GENOMIC DNA]</scope>
    <source>
        <strain evidence="1">12SD80</strain>
    </source>
</reference>
<organism evidence="1 2">
    <name type="scientific">Puccinia coronata f. sp. avenae</name>
    <dbReference type="NCBI Taxonomy" id="200324"/>
    <lineage>
        <taxon>Eukaryota</taxon>
        <taxon>Fungi</taxon>
        <taxon>Dikarya</taxon>
        <taxon>Basidiomycota</taxon>
        <taxon>Pucciniomycotina</taxon>
        <taxon>Pucciniomycetes</taxon>
        <taxon>Pucciniales</taxon>
        <taxon>Pucciniaceae</taxon>
        <taxon>Puccinia</taxon>
    </lineage>
</organism>
<dbReference type="EMBL" id="PGCI01000016">
    <property type="protein sequence ID" value="PLW49514.1"/>
    <property type="molecule type" value="Genomic_DNA"/>
</dbReference>
<name>A0A2N5VHP6_9BASI</name>
<comment type="caution">
    <text evidence="1">The sequence shown here is derived from an EMBL/GenBank/DDBJ whole genome shotgun (WGS) entry which is preliminary data.</text>
</comment>
<proteinExistence type="predicted"/>
<gene>
    <name evidence="1" type="ORF">PCASD_01977</name>
</gene>
<dbReference type="Proteomes" id="UP000235392">
    <property type="component" value="Unassembled WGS sequence"/>
</dbReference>